<dbReference type="Pfam" id="PF13643">
    <property type="entry name" value="DUF4145"/>
    <property type="match status" value="1"/>
</dbReference>
<comment type="caution">
    <text evidence="2">The sequence shown here is derived from an EMBL/GenBank/DDBJ whole genome shotgun (WGS) entry which is preliminary data.</text>
</comment>
<dbReference type="Proteomes" id="UP001301388">
    <property type="component" value="Unassembled WGS sequence"/>
</dbReference>
<evidence type="ECO:0000313" key="2">
    <source>
        <dbReference type="EMBL" id="MEA5479953.1"/>
    </source>
</evidence>
<feature type="domain" description="DUF4145" evidence="1">
    <location>
        <begin position="98"/>
        <end position="184"/>
    </location>
</feature>
<gene>
    <name evidence="2" type="ORF">VB774_20185</name>
</gene>
<keyword evidence="3" id="KW-1185">Reference proteome</keyword>
<protein>
    <submittedName>
        <fullName evidence="2">DUF4145 domain-containing protein</fullName>
    </submittedName>
</protein>
<accession>A0ABU5TR31</accession>
<dbReference type="RefSeq" id="WP_323263079.1">
    <property type="nucleotide sequence ID" value="NZ_JAYGIE010000104.1"/>
</dbReference>
<organism evidence="2 3">
    <name type="scientific">Pseudanabaena galeata UHCC 0370</name>
    <dbReference type="NCBI Taxonomy" id="3110310"/>
    <lineage>
        <taxon>Bacteria</taxon>
        <taxon>Bacillati</taxon>
        <taxon>Cyanobacteriota</taxon>
        <taxon>Cyanophyceae</taxon>
        <taxon>Pseudanabaenales</taxon>
        <taxon>Pseudanabaenaceae</taxon>
        <taxon>Pseudanabaena</taxon>
    </lineage>
</organism>
<dbReference type="EMBL" id="JAYGIE010000104">
    <property type="protein sequence ID" value="MEA5479953.1"/>
    <property type="molecule type" value="Genomic_DNA"/>
</dbReference>
<proteinExistence type="predicted"/>
<dbReference type="InterPro" id="IPR025285">
    <property type="entry name" value="DUF4145"/>
</dbReference>
<sequence length="210" mass="23984">MSSEEGTTLELAEWAEYPKEGMQNDCNSVCRYSLWSCRGCDTATLQESWALKVTVKKNTNQAFWAYTFHPKRSENNCLRKVFLSLPPDLCCIYDEIIHSFNSELQILTSIGLRALLEGICVDQGITDKDARGLKGKLQELDKRKHLPSSIISGLDSFKYIGDNAAHRLERTKMEDLRLAIEVMEDLLNFLYSLDAKANYLFRTLNDQDLS</sequence>
<reference evidence="2 3" key="1">
    <citation type="submission" date="2023-12" db="EMBL/GenBank/DDBJ databases">
        <title>Baltic Sea Cyanobacteria.</title>
        <authorList>
            <person name="Delbaje E."/>
            <person name="Fewer D.P."/>
            <person name="Shishido T.K."/>
        </authorList>
    </citation>
    <scope>NUCLEOTIDE SEQUENCE [LARGE SCALE GENOMIC DNA]</scope>
    <source>
        <strain evidence="2 3">UHCC 0370</strain>
    </source>
</reference>
<evidence type="ECO:0000259" key="1">
    <source>
        <dbReference type="Pfam" id="PF13643"/>
    </source>
</evidence>
<name>A0ABU5TR31_9CYAN</name>
<evidence type="ECO:0000313" key="3">
    <source>
        <dbReference type="Proteomes" id="UP001301388"/>
    </source>
</evidence>